<proteinExistence type="predicted"/>
<feature type="compositionally biased region" description="Low complexity" evidence="1">
    <location>
        <begin position="66"/>
        <end position="75"/>
    </location>
</feature>
<accession>A0A9P9YFN4</accession>
<protein>
    <submittedName>
        <fullName evidence="2">Uncharacterized protein</fullName>
    </submittedName>
</protein>
<evidence type="ECO:0000256" key="1">
    <source>
        <dbReference type="SAM" id="MobiDB-lite"/>
    </source>
</evidence>
<sequence>MHRHLQNNREFERQKRVKLRHSISWQMKLYTQGLGQVLKGSPEGREKTCEAVRGTGSPLPPPPYPLLHASPPVSV</sequence>
<dbReference type="AlphaFoldDB" id="A0A9P9YFN4"/>
<evidence type="ECO:0000313" key="3">
    <source>
        <dbReference type="Proteomes" id="UP001059596"/>
    </source>
</evidence>
<keyword evidence="3" id="KW-1185">Reference proteome</keyword>
<organism evidence="2 3">
    <name type="scientific">Drosophila gunungcola</name>
    <name type="common">fruit fly</name>
    <dbReference type="NCBI Taxonomy" id="103775"/>
    <lineage>
        <taxon>Eukaryota</taxon>
        <taxon>Metazoa</taxon>
        <taxon>Ecdysozoa</taxon>
        <taxon>Arthropoda</taxon>
        <taxon>Hexapoda</taxon>
        <taxon>Insecta</taxon>
        <taxon>Pterygota</taxon>
        <taxon>Neoptera</taxon>
        <taxon>Endopterygota</taxon>
        <taxon>Diptera</taxon>
        <taxon>Brachycera</taxon>
        <taxon>Muscomorpha</taxon>
        <taxon>Ephydroidea</taxon>
        <taxon>Drosophilidae</taxon>
        <taxon>Drosophila</taxon>
        <taxon>Sophophora</taxon>
    </lineage>
</organism>
<feature type="region of interest" description="Disordered" evidence="1">
    <location>
        <begin position="37"/>
        <end position="75"/>
    </location>
</feature>
<name>A0A9P9YFN4_9MUSC</name>
<comment type="caution">
    <text evidence="2">The sequence shown here is derived from an EMBL/GenBank/DDBJ whole genome shotgun (WGS) entry which is preliminary data.</text>
</comment>
<dbReference type="Proteomes" id="UP001059596">
    <property type="component" value="Unassembled WGS sequence"/>
</dbReference>
<dbReference type="EMBL" id="JAMKOV010000028">
    <property type="protein sequence ID" value="KAI8035956.1"/>
    <property type="molecule type" value="Genomic_DNA"/>
</dbReference>
<reference evidence="2" key="1">
    <citation type="journal article" date="2023" name="Genome Biol. Evol.">
        <title>Long-read-based Genome Assembly of Drosophila gunungcola Reveals Fewer Chemosensory Genes in Flower-breeding Species.</title>
        <authorList>
            <person name="Negi A."/>
            <person name="Liao B.Y."/>
            <person name="Yeh S.D."/>
        </authorList>
    </citation>
    <scope>NUCLEOTIDE SEQUENCE</scope>
    <source>
        <strain evidence="2">Sukarami</strain>
    </source>
</reference>
<gene>
    <name evidence="2" type="ORF">M5D96_011389</name>
</gene>
<evidence type="ECO:0000313" key="2">
    <source>
        <dbReference type="EMBL" id="KAI8035956.1"/>
    </source>
</evidence>